<dbReference type="FunFam" id="3.40.50.720:FF:000041">
    <property type="entry name" value="D-3-phosphoglycerate dehydrogenase"/>
    <property type="match status" value="1"/>
</dbReference>
<dbReference type="InterPro" id="IPR029753">
    <property type="entry name" value="D-isomer_DH_CS"/>
</dbReference>
<evidence type="ECO:0000256" key="9">
    <source>
        <dbReference type="ARBA" id="ARBA00030455"/>
    </source>
</evidence>
<dbReference type="InterPro" id="IPR023214">
    <property type="entry name" value="HAD_sf"/>
</dbReference>
<dbReference type="Pfam" id="PF00389">
    <property type="entry name" value="2-Hacid_dh"/>
    <property type="match status" value="1"/>
</dbReference>
<name>I4AIQ1_BERLS</name>
<evidence type="ECO:0000259" key="12">
    <source>
        <dbReference type="PROSITE" id="PS51671"/>
    </source>
</evidence>
<feature type="domain" description="ACT" evidence="12">
    <location>
        <begin position="565"/>
        <end position="634"/>
    </location>
</feature>
<dbReference type="InterPro" id="IPR054480">
    <property type="entry name" value="AHAS_small-like_ACT"/>
</dbReference>
<dbReference type="InterPro" id="IPR045865">
    <property type="entry name" value="ACT-like_dom_sf"/>
</dbReference>
<keyword evidence="7" id="KW-0560">Oxidoreductase</keyword>
<dbReference type="Pfam" id="PF02826">
    <property type="entry name" value="2-Hacid_dh_C"/>
    <property type="match status" value="1"/>
</dbReference>
<comment type="catalytic activity">
    <reaction evidence="10">
        <text>(R)-2-hydroxyglutarate + NAD(+) = 2-oxoglutarate + NADH + H(+)</text>
        <dbReference type="Rhea" id="RHEA:49612"/>
        <dbReference type="ChEBI" id="CHEBI:15378"/>
        <dbReference type="ChEBI" id="CHEBI:15801"/>
        <dbReference type="ChEBI" id="CHEBI:16810"/>
        <dbReference type="ChEBI" id="CHEBI:57540"/>
        <dbReference type="ChEBI" id="CHEBI:57945"/>
        <dbReference type="EC" id="1.1.1.399"/>
    </reaction>
</comment>
<dbReference type="EC" id="1.1.1.399" evidence="4"/>
<dbReference type="SUPFAM" id="SSF55021">
    <property type="entry name" value="ACT-like"/>
    <property type="match status" value="1"/>
</dbReference>
<dbReference type="InterPro" id="IPR006140">
    <property type="entry name" value="D-isomer_DH_NAD-bd"/>
</dbReference>
<dbReference type="GO" id="GO:0051287">
    <property type="term" value="F:NAD binding"/>
    <property type="evidence" value="ECO:0007669"/>
    <property type="project" value="InterPro"/>
</dbReference>
<gene>
    <name evidence="13" type="ordered locus">Fleli_1408</name>
</gene>
<evidence type="ECO:0000256" key="1">
    <source>
        <dbReference type="ARBA" id="ARBA00003800"/>
    </source>
</evidence>
<dbReference type="eggNOG" id="COG0560">
    <property type="taxonomic scope" value="Bacteria"/>
</dbReference>
<comment type="pathway">
    <text evidence="2">Amino-acid biosynthesis; L-serine biosynthesis; L-serine from 3-phospho-D-glycerate: step 1/3.</text>
</comment>
<evidence type="ECO:0000256" key="2">
    <source>
        <dbReference type="ARBA" id="ARBA00005216"/>
    </source>
</evidence>
<comment type="function">
    <text evidence="1">Catalyzes the reversible oxidation of 3-phospho-D-glycerate to 3-phosphonooxypyruvate, the first step of the phosphorylated L-serine biosynthesis pathway. Also catalyzes the reversible oxidation of 2-hydroxyglutarate to 2-oxoglutarate.</text>
</comment>
<dbReference type="RefSeq" id="WP_014797293.1">
    <property type="nucleotide sequence ID" value="NC_018018.1"/>
</dbReference>
<dbReference type="PROSITE" id="PS51671">
    <property type="entry name" value="ACT"/>
    <property type="match status" value="1"/>
</dbReference>
<dbReference type="Gene3D" id="3.30.70.260">
    <property type="match status" value="1"/>
</dbReference>
<evidence type="ECO:0000256" key="11">
    <source>
        <dbReference type="ARBA" id="ARBA00048731"/>
    </source>
</evidence>
<dbReference type="InterPro" id="IPR029752">
    <property type="entry name" value="D-isomer_DH_CS1"/>
</dbReference>
<proteinExistence type="inferred from homology"/>
<evidence type="ECO:0000256" key="3">
    <source>
        <dbReference type="ARBA" id="ARBA00005854"/>
    </source>
</evidence>
<comment type="catalytic activity">
    <reaction evidence="11">
        <text>(2R)-3-phosphoglycerate + NAD(+) = 3-phosphooxypyruvate + NADH + H(+)</text>
        <dbReference type="Rhea" id="RHEA:12641"/>
        <dbReference type="ChEBI" id="CHEBI:15378"/>
        <dbReference type="ChEBI" id="CHEBI:18110"/>
        <dbReference type="ChEBI" id="CHEBI:57540"/>
        <dbReference type="ChEBI" id="CHEBI:57945"/>
        <dbReference type="ChEBI" id="CHEBI:58272"/>
        <dbReference type="EC" id="1.1.1.95"/>
    </reaction>
</comment>
<dbReference type="PROSITE" id="PS00065">
    <property type="entry name" value="D_2_HYDROXYACID_DH_1"/>
    <property type="match status" value="1"/>
</dbReference>
<evidence type="ECO:0000256" key="10">
    <source>
        <dbReference type="ARBA" id="ARBA00048126"/>
    </source>
</evidence>
<evidence type="ECO:0000256" key="4">
    <source>
        <dbReference type="ARBA" id="ARBA00013001"/>
    </source>
</evidence>
<dbReference type="Gene3D" id="3.40.50.720">
    <property type="entry name" value="NAD(P)-binding Rossmann-like Domain"/>
    <property type="match status" value="2"/>
</dbReference>
<dbReference type="OrthoDB" id="1522997at2"/>
<dbReference type="CDD" id="cd12176">
    <property type="entry name" value="PGDH_3"/>
    <property type="match status" value="1"/>
</dbReference>
<evidence type="ECO:0000256" key="8">
    <source>
        <dbReference type="ARBA" id="ARBA00023027"/>
    </source>
</evidence>
<dbReference type="Gene3D" id="3.40.50.1000">
    <property type="entry name" value="HAD superfamily/HAD-like"/>
    <property type="match status" value="1"/>
</dbReference>
<dbReference type="UniPathway" id="UPA00135">
    <property type="reaction ID" value="UER00196"/>
</dbReference>
<dbReference type="STRING" id="880071.Fleli_1408"/>
<evidence type="ECO:0000256" key="5">
    <source>
        <dbReference type="ARBA" id="ARBA00013143"/>
    </source>
</evidence>
<dbReference type="CDD" id="cd04901">
    <property type="entry name" value="ACT_3PGDH"/>
    <property type="match status" value="1"/>
</dbReference>
<dbReference type="NCBIfam" id="NF008759">
    <property type="entry name" value="PRK11790.1"/>
    <property type="match status" value="1"/>
</dbReference>
<evidence type="ECO:0000313" key="13">
    <source>
        <dbReference type="EMBL" id="AFM03836.1"/>
    </source>
</evidence>
<dbReference type="InterPro" id="IPR006139">
    <property type="entry name" value="D-isomer_2_OHA_DH_cat_dom"/>
</dbReference>
<dbReference type="InterPro" id="IPR050418">
    <property type="entry name" value="D-iso_2-hydroxyacid_DH_PdxB"/>
</dbReference>
<evidence type="ECO:0000256" key="6">
    <source>
        <dbReference type="ARBA" id="ARBA00021582"/>
    </source>
</evidence>
<dbReference type="GO" id="GO:0047545">
    <property type="term" value="F:(S)-2-hydroxyglutarate dehydrogenase activity"/>
    <property type="evidence" value="ECO:0007669"/>
    <property type="project" value="UniProtKB-ARBA"/>
</dbReference>
<accession>I4AIQ1</accession>
<dbReference type="InterPro" id="IPR002912">
    <property type="entry name" value="ACT_dom"/>
</dbReference>
<comment type="similarity">
    <text evidence="3">Belongs to the D-isomer specific 2-hydroxyacid dehydrogenase family.</text>
</comment>
<dbReference type="GO" id="GO:0006564">
    <property type="term" value="P:L-serine biosynthetic process"/>
    <property type="evidence" value="ECO:0007669"/>
    <property type="project" value="UniProtKB-ARBA"/>
</dbReference>
<dbReference type="Gene3D" id="1.10.150.210">
    <property type="entry name" value="Phosphoserine phosphatase, domain 2"/>
    <property type="match status" value="1"/>
</dbReference>
<organism evidence="13 14">
    <name type="scientific">Bernardetia litoralis (strain ATCC 23117 / DSM 6794 / NBRC 15988 / NCIMB 1366 / Fx l1 / Sio-4)</name>
    <name type="common">Flexibacter litoralis</name>
    <dbReference type="NCBI Taxonomy" id="880071"/>
    <lineage>
        <taxon>Bacteria</taxon>
        <taxon>Pseudomonadati</taxon>
        <taxon>Bacteroidota</taxon>
        <taxon>Cytophagia</taxon>
        <taxon>Cytophagales</taxon>
        <taxon>Bernardetiaceae</taxon>
        <taxon>Bernardetia</taxon>
    </lineage>
</organism>
<dbReference type="PATRIC" id="fig|880071.3.peg.1385"/>
<keyword evidence="8" id="KW-0520">NAD</keyword>
<dbReference type="InterPro" id="IPR036412">
    <property type="entry name" value="HAD-like_sf"/>
</dbReference>
<dbReference type="HOGENOM" id="CLU_029190_0_0_10"/>
<reference evidence="14" key="1">
    <citation type="submission" date="2012-06" db="EMBL/GenBank/DDBJ databases">
        <title>The complete genome of Flexibacter litoralis DSM 6794.</title>
        <authorList>
            <person name="Lucas S."/>
            <person name="Copeland A."/>
            <person name="Lapidus A."/>
            <person name="Glavina del Rio T."/>
            <person name="Dalin E."/>
            <person name="Tice H."/>
            <person name="Bruce D."/>
            <person name="Goodwin L."/>
            <person name="Pitluck S."/>
            <person name="Peters L."/>
            <person name="Ovchinnikova G."/>
            <person name="Lu M."/>
            <person name="Kyrpides N."/>
            <person name="Mavromatis K."/>
            <person name="Ivanova N."/>
            <person name="Brettin T."/>
            <person name="Detter J.C."/>
            <person name="Han C."/>
            <person name="Larimer F."/>
            <person name="Land M."/>
            <person name="Hauser L."/>
            <person name="Markowitz V."/>
            <person name="Cheng J.-F."/>
            <person name="Hugenholtz P."/>
            <person name="Woyke T."/>
            <person name="Wu D."/>
            <person name="Spring S."/>
            <person name="Lang E."/>
            <person name="Kopitz M."/>
            <person name="Brambilla E."/>
            <person name="Klenk H.-P."/>
            <person name="Eisen J.A."/>
        </authorList>
    </citation>
    <scope>NUCLEOTIDE SEQUENCE [LARGE SCALE GENOMIC DNA]</scope>
    <source>
        <strain evidence="14">ATCC 23117 / DSM 6794 / NBRC 15988 / NCIMB 1366 / Sio-4</strain>
    </source>
</reference>
<evidence type="ECO:0000256" key="7">
    <source>
        <dbReference type="ARBA" id="ARBA00023002"/>
    </source>
</evidence>
<dbReference type="eggNOG" id="COG0111">
    <property type="taxonomic scope" value="Bacteria"/>
</dbReference>
<dbReference type="PROSITE" id="PS00671">
    <property type="entry name" value="D_2_HYDROXYACID_DH_3"/>
    <property type="match status" value="1"/>
</dbReference>
<dbReference type="Pfam" id="PF12710">
    <property type="entry name" value="HAD"/>
    <property type="match status" value="1"/>
</dbReference>
<dbReference type="PANTHER" id="PTHR43761">
    <property type="entry name" value="D-ISOMER SPECIFIC 2-HYDROXYACID DEHYDROGENASE FAMILY PROTEIN (AFU_ORTHOLOGUE AFUA_1G13630)"/>
    <property type="match status" value="1"/>
</dbReference>
<dbReference type="GO" id="GO:0004617">
    <property type="term" value="F:phosphoglycerate dehydrogenase activity"/>
    <property type="evidence" value="ECO:0007669"/>
    <property type="project" value="UniProtKB-EC"/>
</dbReference>
<dbReference type="SUPFAM" id="SSF52283">
    <property type="entry name" value="Formate/glycerate dehydrogenase catalytic domain-like"/>
    <property type="match status" value="1"/>
</dbReference>
<evidence type="ECO:0000313" key="14">
    <source>
        <dbReference type="Proteomes" id="UP000006054"/>
    </source>
</evidence>
<dbReference type="AlphaFoldDB" id="I4AIQ1"/>
<dbReference type="InterPro" id="IPR036291">
    <property type="entry name" value="NAD(P)-bd_dom_sf"/>
</dbReference>
<dbReference type="NCBIfam" id="TIGR01488">
    <property type="entry name" value="HAD-SF-IB"/>
    <property type="match status" value="1"/>
</dbReference>
<dbReference type="Proteomes" id="UP000006054">
    <property type="component" value="Chromosome"/>
</dbReference>
<sequence>MNPTTDKQKYFIIDFDSTFTKVEAMDELCQIALQNHPEKNERLSQIQSLTDQAMDGTLSFRESLHQRIAILEANKSHLPELIEKLGEKVSESFKRNQTFFDTYKDTILIVSSGFKDFIVPIVTKFGIKTENIYANEFEFDEDGKIKSFDASNVLSEDNGKVKLLRNLNLQGDIYVIGDGYTDYEIKEAGLANEFYAFTENIKRDKVVDKADREAQNLDEFLYVNKLARNISYPKNRIKVLLLENIHQSAKEAMEKEGYQVELLTSALTEDELIEKIKDISILGIRSKTNLTSKVVEHADRLLAVGAFCIGTNQIDLEACQDRGIVVFNAPYSNTRSVVELAIGEMIMLMRGVPKSVMEMHTGKWNKSATNSFEVRGKKLGIIGYGNIGAQLSVVAEALGMKVYFYDIVDRLALGNATMCDSLEELLSISDVISLHVDGRTENTNIIRKEHFDLMKEGVVFMNLARGQVVDIAALVENLKSGKILGAGVDVYPEEPKNNQEEFISELRQIPNVILTPHVGGSTVEAQENIAQFVPHKMIDYINAGNTFSSVNFPELQLPKLQNAHRLMHIHKNVPGILAKINQIFAKNEVNIVGQYLKTNEKIGYVITDINQKYHQEVIEELKNIEDTIRFRILY</sequence>
<dbReference type="Pfam" id="PF22629">
    <property type="entry name" value="ACT_AHAS_ss"/>
    <property type="match status" value="1"/>
</dbReference>
<dbReference type="PANTHER" id="PTHR43761:SF1">
    <property type="entry name" value="D-ISOMER SPECIFIC 2-HYDROXYACID DEHYDROGENASE CATALYTIC DOMAIN-CONTAINING PROTEIN-RELATED"/>
    <property type="match status" value="1"/>
</dbReference>
<keyword evidence="14" id="KW-1185">Reference proteome</keyword>
<dbReference type="SUPFAM" id="SSF51735">
    <property type="entry name" value="NAD(P)-binding Rossmann-fold domains"/>
    <property type="match status" value="1"/>
</dbReference>
<protein>
    <recommendedName>
        <fullName evidence="6">D-3-phosphoglycerate dehydrogenase</fullName>
        <ecNumber evidence="4">1.1.1.399</ecNumber>
        <ecNumber evidence="5">1.1.1.95</ecNumber>
    </recommendedName>
    <alternativeName>
        <fullName evidence="9">2-oxoglutarate reductase</fullName>
    </alternativeName>
</protein>
<dbReference type="EC" id="1.1.1.95" evidence="5"/>
<dbReference type="SUPFAM" id="SSF56784">
    <property type="entry name" value="HAD-like"/>
    <property type="match status" value="1"/>
</dbReference>
<dbReference type="KEGG" id="fli:Fleli_1408"/>
<dbReference type="EMBL" id="CP003345">
    <property type="protein sequence ID" value="AFM03836.1"/>
    <property type="molecule type" value="Genomic_DNA"/>
</dbReference>